<keyword evidence="4" id="KW-0479">Metal-binding</keyword>
<evidence type="ECO:0000256" key="5">
    <source>
        <dbReference type="ARBA" id="ARBA00023004"/>
    </source>
</evidence>
<dbReference type="SFLD" id="SFLDG01067">
    <property type="entry name" value="SPASM/twitch_domain_containing"/>
    <property type="match status" value="1"/>
</dbReference>
<dbReference type="InterPro" id="IPR050377">
    <property type="entry name" value="Radical_SAM_PqqE_MftC-like"/>
</dbReference>
<evidence type="ECO:0000256" key="4">
    <source>
        <dbReference type="ARBA" id="ARBA00022723"/>
    </source>
</evidence>
<dbReference type="GO" id="GO:0016740">
    <property type="term" value="F:transferase activity"/>
    <property type="evidence" value="ECO:0007669"/>
    <property type="project" value="UniProtKB-KW"/>
</dbReference>
<dbReference type="RefSeq" id="WP_218111415.1">
    <property type="nucleotide sequence ID" value="NZ_CP065383.1"/>
</dbReference>
<dbReference type="EC" id="2.-.-.-" evidence="8"/>
<dbReference type="InterPro" id="IPR013785">
    <property type="entry name" value="Aldolase_TIM"/>
</dbReference>
<dbReference type="Proteomes" id="UP000594463">
    <property type="component" value="Chromosome"/>
</dbReference>
<dbReference type="GO" id="GO:0046872">
    <property type="term" value="F:metal ion binding"/>
    <property type="evidence" value="ECO:0007669"/>
    <property type="project" value="UniProtKB-KW"/>
</dbReference>
<evidence type="ECO:0000313" key="8">
    <source>
        <dbReference type="EMBL" id="QPM68924.1"/>
    </source>
</evidence>
<keyword evidence="5" id="KW-0408">Iron</keyword>
<dbReference type="CDD" id="cd01335">
    <property type="entry name" value="Radical_SAM"/>
    <property type="match status" value="1"/>
</dbReference>
<dbReference type="SFLD" id="SFLDS00029">
    <property type="entry name" value="Radical_SAM"/>
    <property type="match status" value="1"/>
</dbReference>
<dbReference type="NCBIfam" id="TIGR04085">
    <property type="entry name" value="rSAM_more_4Fe4S"/>
    <property type="match status" value="1"/>
</dbReference>
<dbReference type="PROSITE" id="PS51918">
    <property type="entry name" value="RADICAL_SAM"/>
    <property type="match status" value="1"/>
</dbReference>
<keyword evidence="3" id="KW-0949">S-adenosyl-L-methionine</keyword>
<dbReference type="EMBL" id="CP065383">
    <property type="protein sequence ID" value="QPM68924.1"/>
    <property type="molecule type" value="Genomic_DNA"/>
</dbReference>
<organism evidence="8 9">
    <name type="scientific">Atribacter laminatus</name>
    <dbReference type="NCBI Taxonomy" id="2847778"/>
    <lineage>
        <taxon>Bacteria</taxon>
        <taxon>Pseudomonadati</taxon>
        <taxon>Atribacterota</taxon>
        <taxon>Atribacteria</taxon>
        <taxon>Atribacterales</taxon>
        <taxon>Atribacteraceae</taxon>
        <taxon>Atribacter</taxon>
    </lineage>
</organism>
<dbReference type="PANTHER" id="PTHR11228">
    <property type="entry name" value="RADICAL SAM DOMAIN PROTEIN"/>
    <property type="match status" value="1"/>
</dbReference>
<evidence type="ECO:0000313" key="9">
    <source>
        <dbReference type="Proteomes" id="UP000594463"/>
    </source>
</evidence>
<dbReference type="InterPro" id="IPR007197">
    <property type="entry name" value="rSAM"/>
</dbReference>
<dbReference type="PANTHER" id="PTHR11228:SF7">
    <property type="entry name" value="PQQA PEPTIDE CYCLASE"/>
    <property type="match status" value="1"/>
</dbReference>
<keyword evidence="6" id="KW-0411">Iron-sulfur</keyword>
<keyword evidence="2" id="KW-0004">4Fe-4S</keyword>
<dbReference type="SUPFAM" id="SSF102114">
    <property type="entry name" value="Radical SAM enzymes"/>
    <property type="match status" value="1"/>
</dbReference>
<name>A0A7T1AN17_ATRLM</name>
<evidence type="ECO:0000256" key="6">
    <source>
        <dbReference type="ARBA" id="ARBA00023014"/>
    </source>
</evidence>
<proteinExistence type="predicted"/>
<dbReference type="InterPro" id="IPR058240">
    <property type="entry name" value="rSAM_sf"/>
</dbReference>
<dbReference type="Pfam" id="PF13186">
    <property type="entry name" value="SPASM"/>
    <property type="match status" value="1"/>
</dbReference>
<evidence type="ECO:0000259" key="7">
    <source>
        <dbReference type="PROSITE" id="PS51918"/>
    </source>
</evidence>
<dbReference type="SMART" id="SM00729">
    <property type="entry name" value="Elp3"/>
    <property type="match status" value="1"/>
</dbReference>
<comment type="cofactor">
    <cofactor evidence="1">
        <name>[4Fe-4S] cluster</name>
        <dbReference type="ChEBI" id="CHEBI:49883"/>
    </cofactor>
</comment>
<dbReference type="SFLD" id="SFLDG01386">
    <property type="entry name" value="main_SPASM_domain-containing"/>
    <property type="match status" value="1"/>
</dbReference>
<sequence length="348" mass="40189">MEQLKVESELKNTVENPDRMFNFQWHITDRCNLRCHHCYQSEYSQGASLDFLLAVAEKIINELKSRNYSTCINITGGEPLLDKPVLVSLLRFLNQSPVVQELMLITNGLLLNEDYLLELKKFSKLSTIKLSLEGATSQSNDLIRGKGTFNSILQKIKLIQLRHDFKTVVMFTLQKMNLPELELMLSLGEKLNLDGLILERFIPEGQGRGLKNLVLDKYDWENLLKKLIQYFDLDVAPEDLLPYKAFWIQFYPQFDILGAACNLNEALCIMPNGTLYPCRRFIYPLGNILQDGLWSVIEKSKLLQTVTKHDHLKGKCHSCFIDDCHGCRALCYSLFRDPYADDYQCFLK</sequence>
<dbReference type="KEGG" id="alam:RT761_02151"/>
<dbReference type="InterPro" id="IPR023885">
    <property type="entry name" value="4Fe4S-binding_SPASM_dom"/>
</dbReference>
<protein>
    <submittedName>
        <fullName evidence="8">Mycofactocin radical SAM maturase MftC</fullName>
        <ecNumber evidence="8">2.-.-.-</ecNumber>
    </submittedName>
</protein>
<evidence type="ECO:0000256" key="2">
    <source>
        <dbReference type="ARBA" id="ARBA00022485"/>
    </source>
</evidence>
<accession>A0A7T1AN17</accession>
<dbReference type="AlphaFoldDB" id="A0A7T1AN17"/>
<dbReference type="GO" id="GO:0051539">
    <property type="term" value="F:4 iron, 4 sulfur cluster binding"/>
    <property type="evidence" value="ECO:0007669"/>
    <property type="project" value="UniProtKB-KW"/>
</dbReference>
<feature type="domain" description="Radical SAM core" evidence="7">
    <location>
        <begin position="17"/>
        <end position="244"/>
    </location>
</feature>
<keyword evidence="8" id="KW-0808">Transferase</keyword>
<dbReference type="InterPro" id="IPR017200">
    <property type="entry name" value="PqqE-like"/>
</dbReference>
<dbReference type="PIRSF" id="PIRSF037420">
    <property type="entry name" value="PQQ_syn_pqqE"/>
    <property type="match status" value="1"/>
</dbReference>
<dbReference type="InterPro" id="IPR006638">
    <property type="entry name" value="Elp3/MiaA/NifB-like_rSAM"/>
</dbReference>
<reference evidence="8 9" key="1">
    <citation type="journal article" date="2021" name="Nat. Commun.">
        <title>Isolation of a member of the candidate phylum Atribacteria reveals a unique cell membrane structure.</title>
        <authorList>
            <person name="Taiki K."/>
            <person name="Nobu M.K."/>
            <person name="Kusada H."/>
            <person name="Meng X.-Y."/>
            <person name="Hosoki N."/>
            <person name="Uematsu K."/>
            <person name="Yoshioka H."/>
            <person name="Kamagata Y."/>
            <person name="Tamaki H."/>
        </authorList>
    </citation>
    <scope>NUCLEOTIDE SEQUENCE [LARGE SCALE GENOMIC DNA]</scope>
    <source>
        <strain evidence="8 9">RT761</strain>
    </source>
</reference>
<dbReference type="Gene3D" id="3.20.20.70">
    <property type="entry name" value="Aldolase class I"/>
    <property type="match status" value="1"/>
</dbReference>
<gene>
    <name evidence="8" type="primary">mftC_2</name>
    <name evidence="8" type="ORF">RT761_02151</name>
</gene>
<evidence type="ECO:0000256" key="3">
    <source>
        <dbReference type="ARBA" id="ARBA00022691"/>
    </source>
</evidence>
<keyword evidence="9" id="KW-1185">Reference proteome</keyword>
<evidence type="ECO:0000256" key="1">
    <source>
        <dbReference type="ARBA" id="ARBA00001966"/>
    </source>
</evidence>
<dbReference type="Pfam" id="PF04055">
    <property type="entry name" value="Radical_SAM"/>
    <property type="match status" value="1"/>
</dbReference>